<dbReference type="KEGG" id="ppf:Pput_3415"/>
<dbReference type="AlphaFoldDB" id="A5W5Y1"/>
<dbReference type="InterPro" id="IPR058701">
    <property type="entry name" value="PhiTE_072-like"/>
</dbReference>
<gene>
    <name evidence="1" type="ordered locus">Pput_3415</name>
</gene>
<sequence>MEKAMNVETSTVTKLLITEVQGLDPISVYLEDLAPCKGKITVSCYDKTWHAYWGGMWDGLTIGQFFCKLHDAYIIGYFDRSLSSRRFSAEALADKARKVIVQMRRDRDLDAEDARSLLDEAEDVRHTSSLDECGGAHREFMHRVFGDDWWNLPADAMERNPDWAYLCRIIATVQQALAKQFPIAA</sequence>
<dbReference type="Pfam" id="PF26211">
    <property type="entry name" value="Phage_phiTE_072"/>
    <property type="match status" value="1"/>
</dbReference>
<accession>A5W5Y1</accession>
<dbReference type="EMBL" id="CP000712">
    <property type="protein sequence ID" value="ABQ79541.1"/>
    <property type="molecule type" value="Genomic_DNA"/>
</dbReference>
<protein>
    <submittedName>
        <fullName evidence="1">Uncharacterized protein</fullName>
    </submittedName>
</protein>
<reference evidence="1" key="1">
    <citation type="submission" date="2007-05" db="EMBL/GenBank/DDBJ databases">
        <title>Complete sequence of Pseudomonas putida F1.</title>
        <authorList>
            <consortium name="US DOE Joint Genome Institute"/>
            <person name="Copeland A."/>
            <person name="Lucas S."/>
            <person name="Lapidus A."/>
            <person name="Barry K."/>
            <person name="Detter J.C."/>
            <person name="Glavina del Rio T."/>
            <person name="Hammon N."/>
            <person name="Israni S."/>
            <person name="Dalin E."/>
            <person name="Tice H."/>
            <person name="Pitluck S."/>
            <person name="Chain P."/>
            <person name="Malfatti S."/>
            <person name="Shin M."/>
            <person name="Vergez L."/>
            <person name="Schmutz J."/>
            <person name="Larimer F."/>
            <person name="Land M."/>
            <person name="Hauser L."/>
            <person name="Kyrpides N."/>
            <person name="Lykidis A."/>
            <person name="Parales R."/>
            <person name="Richardson P."/>
        </authorList>
    </citation>
    <scope>NUCLEOTIDE SEQUENCE [LARGE SCALE GENOMIC DNA]</scope>
    <source>
        <strain evidence="1">F1</strain>
    </source>
</reference>
<organism evidence="1">
    <name type="scientific">Pseudomonas putida (strain ATCC 700007 / DSM 6899 / JCM 31910 / BCRC 17059 / LMG 24140 / F1)</name>
    <dbReference type="NCBI Taxonomy" id="351746"/>
    <lineage>
        <taxon>Bacteria</taxon>
        <taxon>Pseudomonadati</taxon>
        <taxon>Pseudomonadota</taxon>
        <taxon>Gammaproteobacteria</taxon>
        <taxon>Pseudomonadales</taxon>
        <taxon>Pseudomonadaceae</taxon>
        <taxon>Pseudomonas</taxon>
    </lineage>
</organism>
<dbReference type="HOGENOM" id="CLU_096768_0_0_6"/>
<proteinExistence type="predicted"/>
<evidence type="ECO:0000313" key="1">
    <source>
        <dbReference type="EMBL" id="ABQ79541.1"/>
    </source>
</evidence>
<name>A5W5Y1_PSEP1</name>
<dbReference type="eggNOG" id="ENOG5032W93">
    <property type="taxonomic scope" value="Bacteria"/>
</dbReference>